<sequence>MDATSHLLLSFPTIPLSLSLYVLRCALPAVGLVLPLKSLIKPSSFRSNGCRVKLWTPPGNLKLQEFKTTSNAFKTSSNAFKMPFKTLKSSRQELGSATILTPNTHAKTFESHIGRPIASPHLKLTPVDLYPDSDAALDMIGGKGAFEGKLTPVDLYPDSDAALDMIGGKGAFEGKAKRLADQHRAEAQRANDSIPRPSPRPRLPLFGSVVLKNALLLRNFGERNGVFGLSENDLVLFNNGGVMQSVVGALGPEQIRVFHECNLAGSDDPAGPSAEDVRKWA</sequence>
<accession>A0AAD7GYM7</accession>
<reference evidence="1" key="1">
    <citation type="submission" date="2023-03" db="EMBL/GenBank/DDBJ databases">
        <title>Massive genome expansion in bonnet fungi (Mycena s.s.) driven by repeated elements and novel gene families across ecological guilds.</title>
        <authorList>
            <consortium name="Lawrence Berkeley National Laboratory"/>
            <person name="Harder C.B."/>
            <person name="Miyauchi S."/>
            <person name="Viragh M."/>
            <person name="Kuo A."/>
            <person name="Thoen E."/>
            <person name="Andreopoulos B."/>
            <person name="Lu D."/>
            <person name="Skrede I."/>
            <person name="Drula E."/>
            <person name="Henrissat B."/>
            <person name="Morin E."/>
            <person name="Kohler A."/>
            <person name="Barry K."/>
            <person name="LaButti K."/>
            <person name="Morin E."/>
            <person name="Salamov A."/>
            <person name="Lipzen A."/>
            <person name="Mereny Z."/>
            <person name="Hegedus B."/>
            <person name="Baldrian P."/>
            <person name="Stursova M."/>
            <person name="Weitz H."/>
            <person name="Taylor A."/>
            <person name="Grigoriev I.V."/>
            <person name="Nagy L.G."/>
            <person name="Martin F."/>
            <person name="Kauserud H."/>
        </authorList>
    </citation>
    <scope>NUCLEOTIDE SEQUENCE</scope>
    <source>
        <strain evidence="1">CBHHK182m</strain>
    </source>
</reference>
<dbReference type="AlphaFoldDB" id="A0AAD7GYM7"/>
<comment type="caution">
    <text evidence="1">The sequence shown here is derived from an EMBL/GenBank/DDBJ whole genome shotgun (WGS) entry which is preliminary data.</text>
</comment>
<protein>
    <submittedName>
        <fullName evidence="1">Uncharacterized protein</fullName>
    </submittedName>
</protein>
<evidence type="ECO:0000313" key="1">
    <source>
        <dbReference type="EMBL" id="KAJ7708019.1"/>
    </source>
</evidence>
<evidence type="ECO:0000313" key="2">
    <source>
        <dbReference type="Proteomes" id="UP001215598"/>
    </source>
</evidence>
<gene>
    <name evidence="1" type="ORF">B0H16DRAFT_1704090</name>
</gene>
<dbReference type="EMBL" id="JARKIB010000437">
    <property type="protein sequence ID" value="KAJ7708019.1"/>
    <property type="molecule type" value="Genomic_DNA"/>
</dbReference>
<organism evidence="1 2">
    <name type="scientific">Mycena metata</name>
    <dbReference type="NCBI Taxonomy" id="1033252"/>
    <lineage>
        <taxon>Eukaryota</taxon>
        <taxon>Fungi</taxon>
        <taxon>Dikarya</taxon>
        <taxon>Basidiomycota</taxon>
        <taxon>Agaricomycotina</taxon>
        <taxon>Agaricomycetes</taxon>
        <taxon>Agaricomycetidae</taxon>
        <taxon>Agaricales</taxon>
        <taxon>Marasmiineae</taxon>
        <taxon>Mycenaceae</taxon>
        <taxon>Mycena</taxon>
    </lineage>
</organism>
<proteinExistence type="predicted"/>
<dbReference type="Proteomes" id="UP001215598">
    <property type="component" value="Unassembled WGS sequence"/>
</dbReference>
<name>A0AAD7GYM7_9AGAR</name>
<keyword evidence="2" id="KW-1185">Reference proteome</keyword>